<dbReference type="OrthoDB" id="9781034at2"/>
<keyword evidence="3 6" id="KW-0808">Transferase</keyword>
<dbReference type="Proteomes" id="UP000256310">
    <property type="component" value="Unassembled WGS sequence"/>
</dbReference>
<dbReference type="CDD" id="cd01448">
    <property type="entry name" value="TST_Repeat_1"/>
    <property type="match status" value="1"/>
</dbReference>
<evidence type="ECO:0000256" key="3">
    <source>
        <dbReference type="ARBA" id="ARBA00022679"/>
    </source>
</evidence>
<name>A0A3D9FGK1_9SPHN</name>
<dbReference type="EMBL" id="QRDP01000004">
    <property type="protein sequence ID" value="RED16246.1"/>
    <property type="molecule type" value="Genomic_DNA"/>
</dbReference>
<evidence type="ECO:0000256" key="7">
    <source>
        <dbReference type="SAM" id="MobiDB-lite"/>
    </source>
</evidence>
<dbReference type="PROSITE" id="PS00683">
    <property type="entry name" value="RHODANESE_2"/>
    <property type="match status" value="1"/>
</dbReference>
<dbReference type="InterPro" id="IPR036873">
    <property type="entry name" value="Rhodanese-like_dom_sf"/>
</dbReference>
<dbReference type="Gene3D" id="3.40.250.10">
    <property type="entry name" value="Rhodanese-like domain"/>
    <property type="match status" value="2"/>
</dbReference>
<dbReference type="GO" id="GO:0016784">
    <property type="term" value="F:3-mercaptopyruvate sulfurtransferase activity"/>
    <property type="evidence" value="ECO:0007669"/>
    <property type="project" value="UniProtKB-EC"/>
</dbReference>
<dbReference type="GO" id="GO:0005737">
    <property type="term" value="C:cytoplasm"/>
    <property type="evidence" value="ECO:0007669"/>
    <property type="project" value="UniProtKB-SubCell"/>
</dbReference>
<dbReference type="NCBIfam" id="NF008557">
    <property type="entry name" value="PRK11493.1"/>
    <property type="match status" value="1"/>
</dbReference>
<keyword evidence="10" id="KW-1185">Reference proteome</keyword>
<evidence type="ECO:0000256" key="2">
    <source>
        <dbReference type="ARBA" id="ARBA00022490"/>
    </source>
</evidence>
<dbReference type="PANTHER" id="PTHR11364:SF27">
    <property type="entry name" value="SULFURTRANSFERASE"/>
    <property type="match status" value="1"/>
</dbReference>
<evidence type="ECO:0000256" key="1">
    <source>
        <dbReference type="ARBA" id="ARBA00004496"/>
    </source>
</evidence>
<dbReference type="FunFam" id="3.40.250.10:FF:000001">
    <property type="entry name" value="Sulfurtransferase"/>
    <property type="match status" value="1"/>
</dbReference>
<keyword evidence="9" id="KW-0670">Pyruvate</keyword>
<dbReference type="FunFam" id="3.40.250.10:FF:000015">
    <property type="entry name" value="Sulfurtransferase"/>
    <property type="match status" value="1"/>
</dbReference>
<comment type="subcellular location">
    <subcellularLocation>
        <location evidence="1">Cytoplasm</location>
    </subcellularLocation>
</comment>
<evidence type="ECO:0000256" key="5">
    <source>
        <dbReference type="ARBA" id="ARBA00051793"/>
    </source>
</evidence>
<gene>
    <name evidence="9" type="ORF">DFR46_1265</name>
</gene>
<evidence type="ECO:0000256" key="6">
    <source>
        <dbReference type="RuleBase" id="RU000507"/>
    </source>
</evidence>
<sequence length="281" mass="30000">MEMLVSTEWLAGEMGASDLHIIDATQFLPDAGRDAKAEYGFEHIPGAVFMDLEEVCDTSSNLPGMLPTAEKFASRMQSLGIGDGRRIVIYDNSPLHSAARAWWMTKDVFGAHNVAVLDGGLAKWKAEGHAVEQGKQQVRHRHFTPFHDDSSVRDLDAMKALAGSDEVEIVDARPEERFRGEGPEPRPGVAPGHIPGSKNVPHSTLFNDDGTWKQGDDLKAAFTAAGVDLGKPMVTTCGGGTTAAVLLFGAKLLGKGDVALYDGSWAEWGGQADTEKATGAA</sequence>
<keyword evidence="2" id="KW-0963">Cytoplasm</keyword>
<comment type="caution">
    <text evidence="9">The sequence shown here is derived from an EMBL/GenBank/DDBJ whole genome shotgun (WGS) entry which is preliminary data.</text>
</comment>
<proteinExistence type="predicted"/>
<evidence type="ECO:0000313" key="9">
    <source>
        <dbReference type="EMBL" id="RED16246.1"/>
    </source>
</evidence>
<keyword evidence="4" id="KW-0677">Repeat</keyword>
<dbReference type="InterPro" id="IPR001763">
    <property type="entry name" value="Rhodanese-like_dom"/>
</dbReference>
<evidence type="ECO:0000313" key="10">
    <source>
        <dbReference type="Proteomes" id="UP000256310"/>
    </source>
</evidence>
<dbReference type="PROSITE" id="PS50206">
    <property type="entry name" value="RHODANESE_3"/>
    <property type="match status" value="2"/>
</dbReference>
<dbReference type="CDD" id="cd01449">
    <property type="entry name" value="TST_Repeat_2"/>
    <property type="match status" value="1"/>
</dbReference>
<dbReference type="Pfam" id="PF00581">
    <property type="entry name" value="Rhodanese"/>
    <property type="match status" value="2"/>
</dbReference>
<feature type="domain" description="Rhodanese" evidence="8">
    <location>
        <begin position="163"/>
        <end position="277"/>
    </location>
</feature>
<evidence type="ECO:0000256" key="4">
    <source>
        <dbReference type="ARBA" id="ARBA00022737"/>
    </source>
</evidence>
<dbReference type="RefSeq" id="WP_116235672.1">
    <property type="nucleotide sequence ID" value="NZ_QRDP01000004.1"/>
</dbReference>
<feature type="domain" description="Rhodanese" evidence="8">
    <location>
        <begin position="15"/>
        <end position="133"/>
    </location>
</feature>
<dbReference type="GO" id="GO:0004792">
    <property type="term" value="F:thiosulfate-cyanide sulfurtransferase activity"/>
    <property type="evidence" value="ECO:0007669"/>
    <property type="project" value="InterPro"/>
</dbReference>
<accession>A0A3D9FGK1</accession>
<feature type="region of interest" description="Disordered" evidence="7">
    <location>
        <begin position="176"/>
        <end position="199"/>
    </location>
</feature>
<dbReference type="PANTHER" id="PTHR11364">
    <property type="entry name" value="THIOSULFATE SULFERTANSFERASE"/>
    <property type="match status" value="1"/>
</dbReference>
<dbReference type="InterPro" id="IPR001307">
    <property type="entry name" value="Thiosulphate_STrfase_CS"/>
</dbReference>
<dbReference type="SUPFAM" id="SSF52821">
    <property type="entry name" value="Rhodanese/Cell cycle control phosphatase"/>
    <property type="match status" value="2"/>
</dbReference>
<reference evidence="9 10" key="1">
    <citation type="submission" date="2018-07" db="EMBL/GenBank/DDBJ databases">
        <title>Genomic Encyclopedia of Type Strains, Phase IV (KMG-IV): sequencing the most valuable type-strain genomes for metagenomic binning, comparative biology and taxonomic classification.</title>
        <authorList>
            <person name="Goeker M."/>
        </authorList>
    </citation>
    <scope>NUCLEOTIDE SEQUENCE [LARGE SCALE GENOMIC DNA]</scope>
    <source>
        <strain evidence="9 10">DSM 26725</strain>
    </source>
</reference>
<evidence type="ECO:0000259" key="8">
    <source>
        <dbReference type="PROSITE" id="PS50206"/>
    </source>
</evidence>
<dbReference type="SMART" id="SM00450">
    <property type="entry name" value="RHOD"/>
    <property type="match status" value="2"/>
</dbReference>
<organism evidence="9 10">
    <name type="scientific">Parasphingopyxis lamellibrachiae</name>
    <dbReference type="NCBI Taxonomy" id="680125"/>
    <lineage>
        <taxon>Bacteria</taxon>
        <taxon>Pseudomonadati</taxon>
        <taxon>Pseudomonadota</taxon>
        <taxon>Alphaproteobacteria</taxon>
        <taxon>Sphingomonadales</taxon>
        <taxon>Sphingomonadaceae</taxon>
        <taxon>Parasphingopyxis</taxon>
    </lineage>
</organism>
<dbReference type="AlphaFoldDB" id="A0A3D9FGK1"/>
<protein>
    <recommendedName>
        <fullName evidence="6">Sulfurtransferase</fullName>
    </recommendedName>
</protein>
<comment type="catalytic activity">
    <reaction evidence="5">
        <text>2-oxo-3-sulfanylpropanoate + [thioredoxin]-dithiol = [thioredoxin]-disulfide + hydrogen sulfide + pyruvate + H(+)</text>
        <dbReference type="Rhea" id="RHEA:21740"/>
        <dbReference type="Rhea" id="RHEA-COMP:10698"/>
        <dbReference type="Rhea" id="RHEA-COMP:10700"/>
        <dbReference type="ChEBI" id="CHEBI:15361"/>
        <dbReference type="ChEBI" id="CHEBI:15378"/>
        <dbReference type="ChEBI" id="CHEBI:29919"/>
        <dbReference type="ChEBI" id="CHEBI:29950"/>
        <dbReference type="ChEBI" id="CHEBI:50058"/>
        <dbReference type="ChEBI" id="CHEBI:57678"/>
        <dbReference type="EC" id="2.8.1.2"/>
    </reaction>
    <physiologicalReaction direction="left-to-right" evidence="5">
        <dbReference type="Rhea" id="RHEA:21741"/>
    </physiologicalReaction>
</comment>
<dbReference type="InterPro" id="IPR045078">
    <property type="entry name" value="TST/MPST-like"/>
</dbReference>